<keyword evidence="3" id="KW-1185">Reference proteome</keyword>
<evidence type="ECO:0000313" key="3">
    <source>
        <dbReference type="Proteomes" id="UP000887116"/>
    </source>
</evidence>
<accession>A0A8X6GEY7</accession>
<sequence length="99" mass="11013">MVRSCPSGTAGFCYTILLLSLIMISLLSRYYEIDGSKKTSHVECPVRYQSLIPKAEQADCEHGHEESYNLLTKEPPESGACLVGKVNECFSYSYRSSGH</sequence>
<feature type="transmembrane region" description="Helical" evidence="1">
    <location>
        <begin position="12"/>
        <end position="31"/>
    </location>
</feature>
<dbReference type="EMBL" id="BMAO01025560">
    <property type="protein sequence ID" value="GFR03511.1"/>
    <property type="molecule type" value="Genomic_DNA"/>
</dbReference>
<keyword evidence="1" id="KW-0472">Membrane</keyword>
<evidence type="ECO:0000313" key="2">
    <source>
        <dbReference type="EMBL" id="GFR03511.1"/>
    </source>
</evidence>
<keyword evidence="1" id="KW-1133">Transmembrane helix</keyword>
<proteinExistence type="predicted"/>
<evidence type="ECO:0000256" key="1">
    <source>
        <dbReference type="SAM" id="Phobius"/>
    </source>
</evidence>
<dbReference type="Proteomes" id="UP000887116">
    <property type="component" value="Unassembled WGS sequence"/>
</dbReference>
<dbReference type="AlphaFoldDB" id="A0A8X6GEY7"/>
<gene>
    <name evidence="2" type="ORF">TNCT_532481</name>
</gene>
<reference evidence="2" key="1">
    <citation type="submission" date="2020-07" db="EMBL/GenBank/DDBJ databases">
        <title>Multicomponent nature underlies the extraordinary mechanical properties of spider dragline silk.</title>
        <authorList>
            <person name="Kono N."/>
            <person name="Nakamura H."/>
            <person name="Mori M."/>
            <person name="Yoshida Y."/>
            <person name="Ohtoshi R."/>
            <person name="Malay A.D."/>
            <person name="Moran D.A.P."/>
            <person name="Tomita M."/>
            <person name="Numata K."/>
            <person name="Arakawa K."/>
        </authorList>
    </citation>
    <scope>NUCLEOTIDE SEQUENCE</scope>
</reference>
<organism evidence="2 3">
    <name type="scientific">Trichonephila clavata</name>
    <name type="common">Joro spider</name>
    <name type="synonym">Nephila clavata</name>
    <dbReference type="NCBI Taxonomy" id="2740835"/>
    <lineage>
        <taxon>Eukaryota</taxon>
        <taxon>Metazoa</taxon>
        <taxon>Ecdysozoa</taxon>
        <taxon>Arthropoda</taxon>
        <taxon>Chelicerata</taxon>
        <taxon>Arachnida</taxon>
        <taxon>Araneae</taxon>
        <taxon>Araneomorphae</taxon>
        <taxon>Entelegynae</taxon>
        <taxon>Araneoidea</taxon>
        <taxon>Nephilidae</taxon>
        <taxon>Trichonephila</taxon>
    </lineage>
</organism>
<keyword evidence="1" id="KW-0812">Transmembrane</keyword>
<comment type="caution">
    <text evidence="2">The sequence shown here is derived from an EMBL/GenBank/DDBJ whole genome shotgun (WGS) entry which is preliminary data.</text>
</comment>
<name>A0A8X6GEY7_TRICU</name>
<protein>
    <submittedName>
        <fullName evidence="2">Uncharacterized protein</fullName>
    </submittedName>
</protein>